<reference evidence="1 2" key="1">
    <citation type="submission" date="2021-06" db="EMBL/GenBank/DDBJ databases">
        <title>Whole genome sequences of Flavobacterium sp. KK2020170 and assembly.</title>
        <authorList>
            <person name="Kitahara K."/>
            <person name="Miyoshi S."/>
            <person name="Uesaka K."/>
        </authorList>
    </citation>
    <scope>NUCLEOTIDE SEQUENCE [LARGE SCALE GENOMIC DNA]</scope>
    <source>
        <strain evidence="1 2">KK2020170</strain>
    </source>
</reference>
<dbReference type="RefSeq" id="WP_221259544.1">
    <property type="nucleotide sequence ID" value="NZ_AP024749.1"/>
</dbReference>
<evidence type="ECO:0000313" key="1">
    <source>
        <dbReference type="EMBL" id="BCY27942.1"/>
    </source>
</evidence>
<evidence type="ECO:0000313" key="2">
    <source>
        <dbReference type="Proteomes" id="UP000825258"/>
    </source>
</evidence>
<sequence length="476" mass="55596">MRKILLLLFTIGFTFSYSQQSISSFEFNLDKNASLFSLKNPNNENFLIIVSEQEKLNFKLFDNQTIKIKEFDIQVPEGKGKSILGYNFYDDETVHFYWSKRGFEGLVKQVINLTTQKSSIQDIEFNIKDEKFIVRLSTDNNFYIITCLEEENVINTYSFDEKLVKTTYDLKDEKFISSLNRRATLKDIFIEENWSKTDFLTQVIKEETPPSLVLSRDKRKCFVDKDRLIFTFDNNHDFTQCIQLDLKSNNYKVNHIKKPFIKKSDFNNIESNSFYYKNSIVQMKLVGHLMNISFKDFEGNELKNYIIEDNIDISFKNTDIIQEDGDILDKRILGKSNQLLRKIGNNFPSIVLNDYNQNTLMIIGGVSEVRQKSGIFYGGIIGGFTGAMIGSLLQDYNLNNINSYNNRKVIYINCLLDSNFNNIEGNINETAFDKLRFFIHKNKDITHQTIIKNKKSIILGGFNKKDKTFTFYEFIN</sequence>
<accession>A0ABM7SAQ8</accession>
<dbReference type="EMBL" id="AP024749">
    <property type="protein sequence ID" value="BCY27942.1"/>
    <property type="molecule type" value="Genomic_DNA"/>
</dbReference>
<dbReference type="Proteomes" id="UP000825258">
    <property type="component" value="Chromosome"/>
</dbReference>
<protein>
    <submittedName>
        <fullName evidence="1">Uncharacterized protein</fullName>
    </submittedName>
</protein>
<keyword evidence="2" id="KW-1185">Reference proteome</keyword>
<gene>
    <name evidence="1" type="ORF">KK2020170_08100</name>
</gene>
<organism evidence="1 2">
    <name type="scientific">Flavobacterium okayamense</name>
    <dbReference type="NCBI Taxonomy" id="2830782"/>
    <lineage>
        <taxon>Bacteria</taxon>
        <taxon>Pseudomonadati</taxon>
        <taxon>Bacteroidota</taxon>
        <taxon>Flavobacteriia</taxon>
        <taxon>Flavobacteriales</taxon>
        <taxon>Flavobacteriaceae</taxon>
        <taxon>Flavobacterium</taxon>
    </lineage>
</organism>
<proteinExistence type="predicted"/>
<name>A0ABM7SAQ8_9FLAO</name>